<sequence length="78" mass="8998">MEKKLLCRVDSGLETLIRVVGLLKRKRFNVKGVNMEEISNSSFSNLEIVLKDELNFGIEQAINQMEKLVNVYDVREVN</sequence>
<name>A0A1T5JI29_9FIRM</name>
<accession>A0A1T5JI29</accession>
<dbReference type="AlphaFoldDB" id="A0A1T5JI29"/>
<keyword evidence="2" id="KW-1185">Reference proteome</keyword>
<protein>
    <submittedName>
        <fullName evidence="1">Acetolactate synthase, small subunit</fullName>
    </submittedName>
</protein>
<dbReference type="Proteomes" id="UP000190285">
    <property type="component" value="Unassembled WGS sequence"/>
</dbReference>
<dbReference type="InterPro" id="IPR045865">
    <property type="entry name" value="ACT-like_dom_sf"/>
</dbReference>
<organism evidence="1 2">
    <name type="scientific">Maledivibacter halophilus</name>
    <dbReference type="NCBI Taxonomy" id="36842"/>
    <lineage>
        <taxon>Bacteria</taxon>
        <taxon>Bacillati</taxon>
        <taxon>Bacillota</taxon>
        <taxon>Clostridia</taxon>
        <taxon>Peptostreptococcales</taxon>
        <taxon>Caminicellaceae</taxon>
        <taxon>Maledivibacter</taxon>
    </lineage>
</organism>
<dbReference type="SUPFAM" id="SSF55021">
    <property type="entry name" value="ACT-like"/>
    <property type="match status" value="1"/>
</dbReference>
<dbReference type="EMBL" id="FUZT01000002">
    <property type="protein sequence ID" value="SKC50838.1"/>
    <property type="molecule type" value="Genomic_DNA"/>
</dbReference>
<dbReference type="OrthoDB" id="1957501at2"/>
<dbReference type="Pfam" id="PF13710">
    <property type="entry name" value="ACT_5"/>
    <property type="match status" value="1"/>
</dbReference>
<gene>
    <name evidence="1" type="ORF">SAMN02194393_01187</name>
</gene>
<evidence type="ECO:0000313" key="1">
    <source>
        <dbReference type="EMBL" id="SKC50838.1"/>
    </source>
</evidence>
<reference evidence="1 2" key="1">
    <citation type="submission" date="2017-02" db="EMBL/GenBank/DDBJ databases">
        <authorList>
            <person name="Peterson S.W."/>
        </authorList>
    </citation>
    <scope>NUCLEOTIDE SEQUENCE [LARGE SCALE GENOMIC DNA]</scope>
    <source>
        <strain evidence="1 2">M1</strain>
    </source>
</reference>
<dbReference type="STRING" id="36842.SAMN02194393_01187"/>
<proteinExistence type="predicted"/>
<evidence type="ECO:0000313" key="2">
    <source>
        <dbReference type="Proteomes" id="UP000190285"/>
    </source>
</evidence>
<dbReference type="RefSeq" id="WP_079490041.1">
    <property type="nucleotide sequence ID" value="NZ_FUZT01000002.1"/>
</dbReference>
<dbReference type="Gene3D" id="3.30.70.260">
    <property type="match status" value="1"/>
</dbReference>